<evidence type="ECO:0000256" key="9">
    <source>
        <dbReference type="RuleBase" id="RU004480"/>
    </source>
</evidence>
<dbReference type="STRING" id="74969.FAD_1395"/>
<evidence type="ECO:0000256" key="2">
    <source>
        <dbReference type="ARBA" id="ARBA00012994"/>
    </source>
</evidence>
<comment type="similarity">
    <text evidence="7">Belongs to the PAL/histidase family.</text>
</comment>
<evidence type="ECO:0000256" key="7">
    <source>
        <dbReference type="RuleBase" id="RU003954"/>
    </source>
</evidence>
<dbReference type="FunFam" id="1.10.275.10:FF:000005">
    <property type="entry name" value="Histidine ammonia-lyase"/>
    <property type="match status" value="1"/>
</dbReference>
<name>A0A1V0N582_9ARCH</name>
<dbReference type="NCBIfam" id="TIGR01225">
    <property type="entry name" value="hutH"/>
    <property type="match status" value="1"/>
</dbReference>
<dbReference type="GO" id="GO:0004397">
    <property type="term" value="F:histidine ammonia-lyase activity"/>
    <property type="evidence" value="ECO:0007669"/>
    <property type="project" value="UniProtKB-UniRule"/>
</dbReference>
<dbReference type="InterPro" id="IPR008948">
    <property type="entry name" value="L-Aspartase-like"/>
</dbReference>
<evidence type="ECO:0000313" key="10">
    <source>
        <dbReference type="EMBL" id="ARD85255.1"/>
    </source>
</evidence>
<organism evidence="10 11">
    <name type="scientific">Ferroplasma acidiphilum</name>
    <dbReference type="NCBI Taxonomy" id="74969"/>
    <lineage>
        <taxon>Archaea</taxon>
        <taxon>Methanobacteriati</taxon>
        <taxon>Thermoplasmatota</taxon>
        <taxon>Thermoplasmata</taxon>
        <taxon>Thermoplasmatales</taxon>
        <taxon>Ferroplasmaceae</taxon>
        <taxon>Ferroplasma</taxon>
    </lineage>
</organism>
<dbReference type="Gene3D" id="1.20.200.10">
    <property type="entry name" value="Fumarase/aspartase (Central domain)"/>
    <property type="match status" value="1"/>
</dbReference>
<dbReference type="RefSeq" id="WP_009886507.1">
    <property type="nucleotide sequence ID" value="NZ_CP015363.1"/>
</dbReference>
<comment type="pathway">
    <text evidence="1 8">Amino-acid degradation; L-histidine degradation into L-glutamate; N-formimidoyl-L-glutamate from L-histidine: step 1/3.</text>
</comment>
<dbReference type="InterPro" id="IPR001106">
    <property type="entry name" value="Aromatic_Lyase"/>
</dbReference>
<dbReference type="EC" id="4.3.1.3" evidence="2 6"/>
<dbReference type="InterPro" id="IPR005921">
    <property type="entry name" value="HutH"/>
</dbReference>
<dbReference type="PANTHER" id="PTHR10362">
    <property type="entry name" value="HISTIDINE AMMONIA-LYASE"/>
    <property type="match status" value="1"/>
</dbReference>
<reference evidence="10 11" key="1">
    <citation type="submission" date="2011-10" db="EMBL/GenBank/DDBJ databases">
        <title>Metabolic and evolutionary patterns in the extreme acidophile Ferroplasma acidiphilum.</title>
        <authorList>
            <person name="Golyshina O.V."/>
            <person name="Kozyavkin S.A."/>
            <person name="Tatusov R.L."/>
            <person name="Slesarev A.I."/>
            <person name="Golyshin P.N."/>
        </authorList>
    </citation>
    <scope>NUCLEOTIDE SEQUENCE [LARGE SCALE GENOMIC DNA]</scope>
    <source>
        <strain evidence="11">Y</strain>
    </source>
</reference>
<dbReference type="OrthoDB" id="27422at2157"/>
<dbReference type="GeneID" id="16024633"/>
<dbReference type="SUPFAM" id="SSF48557">
    <property type="entry name" value="L-aspartase-like"/>
    <property type="match status" value="1"/>
</dbReference>
<dbReference type="GO" id="GO:0019556">
    <property type="term" value="P:L-histidine catabolic process to glutamate and formamide"/>
    <property type="evidence" value="ECO:0007669"/>
    <property type="project" value="UniProtKB-UniPathway"/>
</dbReference>
<evidence type="ECO:0000256" key="8">
    <source>
        <dbReference type="RuleBase" id="RU004479"/>
    </source>
</evidence>
<comment type="subcellular location">
    <subcellularLocation>
        <location evidence="9">Cytoplasm</location>
    </subcellularLocation>
</comment>
<keyword evidence="11" id="KW-1185">Reference proteome</keyword>
<dbReference type="GO" id="GO:0019557">
    <property type="term" value="P:L-histidine catabolic process to glutamate and formate"/>
    <property type="evidence" value="ECO:0007669"/>
    <property type="project" value="UniProtKB-UniPathway"/>
</dbReference>
<dbReference type="PROSITE" id="PS00488">
    <property type="entry name" value="PAL_HISTIDASE"/>
    <property type="match status" value="1"/>
</dbReference>
<accession>A0A1V0N582</accession>
<dbReference type="EMBL" id="CP015363">
    <property type="protein sequence ID" value="ARD85255.1"/>
    <property type="molecule type" value="Genomic_DNA"/>
</dbReference>
<comment type="catalytic activity">
    <reaction evidence="5 8">
        <text>L-histidine = trans-urocanate + NH4(+)</text>
        <dbReference type="Rhea" id="RHEA:21232"/>
        <dbReference type="ChEBI" id="CHEBI:17771"/>
        <dbReference type="ChEBI" id="CHEBI:28938"/>
        <dbReference type="ChEBI" id="CHEBI:57595"/>
        <dbReference type="EC" id="4.3.1.3"/>
    </reaction>
</comment>
<dbReference type="KEGG" id="fai:FAD_1395"/>
<keyword evidence="3 8" id="KW-0369">Histidine metabolism</keyword>
<protein>
    <recommendedName>
        <fullName evidence="2 6">Histidine ammonia-lyase</fullName>
        <ecNumber evidence="2 6">4.3.1.3</ecNumber>
    </recommendedName>
</protein>
<gene>
    <name evidence="10" type="ORF">FAD_1395</name>
</gene>
<sequence>MIYIDGNNLSIEDVNAVASGSEKVGIAESAIKQIQYSKKSLMKILDSGKPVYGVNTGFGSLLNVNVDRKNIVQLQTNLIRSHSSGIGEPLDIETVRAIMLVRANTLVKGYSGVSENMIDFLLFMLNNNIIPAVPRYGSVGASGDLAPLAHIGLALMGEGDVFYKGKIQNAGTVFKSLGKEPYSYGEKEGVALINGTSVICGILALEIKRSEKLVSEALGSFALAFEGLSGTDKAFTEWALASRPHEGQQMIGKAFRKLFNGSMIIENANKSKVQDAYSLRCTPQVYGAVWDTLQYARKVLTTEINSATDNPLLLGNEYISTGNFHGEPVAMVSDFVAIAMTDFGNMVERRLARIVDTNLSGLPPFLVKDYGLNSGYMIPQYTAAALCNVNKTLVHPNSADTIPTSANQEDHVSMGTNAALKLIEINKNVKSIIAIEYLLGAQSLEFRKHEPSPATLSIYKKIREIVRPLDSDRPSTGDIGAITSMMDTEEFLSLIREKSGFCR</sequence>
<dbReference type="UniPathway" id="UPA00379">
    <property type="reaction ID" value="UER00549"/>
</dbReference>
<evidence type="ECO:0000256" key="5">
    <source>
        <dbReference type="ARBA" id="ARBA00049269"/>
    </source>
</evidence>
<evidence type="ECO:0000256" key="4">
    <source>
        <dbReference type="ARBA" id="ARBA00023239"/>
    </source>
</evidence>
<dbReference type="CDD" id="cd00332">
    <property type="entry name" value="PAL-HAL"/>
    <property type="match status" value="1"/>
</dbReference>
<dbReference type="Pfam" id="PF00221">
    <property type="entry name" value="Lyase_aromatic"/>
    <property type="match status" value="1"/>
</dbReference>
<dbReference type="Proteomes" id="UP000192050">
    <property type="component" value="Chromosome"/>
</dbReference>
<evidence type="ECO:0000256" key="6">
    <source>
        <dbReference type="NCBIfam" id="TIGR01225"/>
    </source>
</evidence>
<dbReference type="GeneID" id="31676887"/>
<dbReference type="InterPro" id="IPR024083">
    <property type="entry name" value="Fumarase/histidase_N"/>
</dbReference>
<dbReference type="InterPro" id="IPR022313">
    <property type="entry name" value="Phe/His_NH3-lyase_AS"/>
</dbReference>
<evidence type="ECO:0000256" key="3">
    <source>
        <dbReference type="ARBA" id="ARBA00022808"/>
    </source>
</evidence>
<dbReference type="Gene3D" id="1.10.275.10">
    <property type="entry name" value="Fumarase/aspartase (N-terminal domain)"/>
    <property type="match status" value="1"/>
</dbReference>
<dbReference type="GO" id="GO:0005737">
    <property type="term" value="C:cytoplasm"/>
    <property type="evidence" value="ECO:0007669"/>
    <property type="project" value="UniProtKB-SubCell"/>
</dbReference>
<evidence type="ECO:0000313" key="11">
    <source>
        <dbReference type="Proteomes" id="UP000192050"/>
    </source>
</evidence>
<evidence type="ECO:0000256" key="1">
    <source>
        <dbReference type="ARBA" id="ARBA00005113"/>
    </source>
</evidence>
<dbReference type="NCBIfam" id="NF006871">
    <property type="entry name" value="PRK09367.1"/>
    <property type="match status" value="1"/>
</dbReference>
<dbReference type="AlphaFoldDB" id="A0A1V0N582"/>
<keyword evidence="4 7" id="KW-0456">Lyase</keyword>
<proteinExistence type="inferred from homology"/>